<reference evidence="1 2" key="1">
    <citation type="submission" date="2021-03" db="EMBL/GenBank/DDBJ databases">
        <title>Aliifodinibius sp. nov., a new bacterium isolated from saline soil.</title>
        <authorList>
            <person name="Galisteo C."/>
            <person name="De La Haba R."/>
            <person name="Sanchez-Porro C."/>
            <person name="Ventosa A."/>
        </authorList>
    </citation>
    <scope>NUCLEOTIDE SEQUENCE [LARGE SCALE GENOMIC DNA]</scope>
    <source>
        <strain evidence="1 2">1BSP15-2V2</strain>
    </source>
</reference>
<proteinExistence type="predicted"/>
<name>A0ABT3PTC9_9BACT</name>
<dbReference type="Gene3D" id="3.30.460.40">
    <property type="match status" value="1"/>
</dbReference>
<evidence type="ECO:0000313" key="2">
    <source>
        <dbReference type="Proteomes" id="UP001207918"/>
    </source>
</evidence>
<gene>
    <name evidence="1" type="ORF">J6I44_19815</name>
</gene>
<accession>A0ABT3PTC9</accession>
<evidence type="ECO:0000313" key="1">
    <source>
        <dbReference type="EMBL" id="MCW9709118.1"/>
    </source>
</evidence>
<dbReference type="InterPro" id="IPR043519">
    <property type="entry name" value="NT_sf"/>
</dbReference>
<dbReference type="EMBL" id="JAGGJA010000023">
    <property type="protein sequence ID" value="MCW9709118.1"/>
    <property type="molecule type" value="Genomic_DNA"/>
</dbReference>
<sequence length="76" mass="8536">MGNDKILQLGYEPVRIDIMTGISGVSFQEAYRNRENSELGGQGISFISLDDLIINKRSSSRTKDLADAELLEQFRN</sequence>
<organism evidence="1 2">
    <name type="scientific">Fodinibius salsisoli</name>
    <dbReference type="NCBI Taxonomy" id="2820877"/>
    <lineage>
        <taxon>Bacteria</taxon>
        <taxon>Pseudomonadati</taxon>
        <taxon>Balneolota</taxon>
        <taxon>Balneolia</taxon>
        <taxon>Balneolales</taxon>
        <taxon>Balneolaceae</taxon>
        <taxon>Fodinibius</taxon>
    </lineage>
</organism>
<dbReference type="Proteomes" id="UP001207918">
    <property type="component" value="Unassembled WGS sequence"/>
</dbReference>
<keyword evidence="2" id="KW-1185">Reference proteome</keyword>
<dbReference type="SUPFAM" id="SSF81301">
    <property type="entry name" value="Nucleotidyltransferase"/>
    <property type="match status" value="1"/>
</dbReference>
<dbReference type="RefSeq" id="WP_265767988.1">
    <property type="nucleotide sequence ID" value="NZ_JAGGJA010000023.1"/>
</dbReference>
<protein>
    <submittedName>
        <fullName evidence="1">Uncharacterized protein</fullName>
    </submittedName>
</protein>
<comment type="caution">
    <text evidence="1">The sequence shown here is derived from an EMBL/GenBank/DDBJ whole genome shotgun (WGS) entry which is preliminary data.</text>
</comment>